<evidence type="ECO:0000256" key="4">
    <source>
        <dbReference type="ARBA" id="ARBA00022840"/>
    </source>
</evidence>
<feature type="domain" description="Protein kinase" evidence="5">
    <location>
        <begin position="21"/>
        <end position="311"/>
    </location>
</feature>
<accession>A0A653BQD7</accession>
<dbReference type="GO" id="GO:0004674">
    <property type="term" value="F:protein serine/threonine kinase activity"/>
    <property type="evidence" value="ECO:0007669"/>
    <property type="project" value="TreeGrafter"/>
</dbReference>
<evidence type="ECO:0000313" key="6">
    <source>
        <dbReference type="EMBL" id="VEN37719.1"/>
    </source>
</evidence>
<name>A0A653BQD7_CALMS</name>
<dbReference type="Gene3D" id="3.30.200.20">
    <property type="entry name" value="Phosphorylase Kinase, domain 1"/>
    <property type="match status" value="1"/>
</dbReference>
<evidence type="ECO:0000256" key="1">
    <source>
        <dbReference type="ARBA" id="ARBA00022679"/>
    </source>
</evidence>
<dbReference type="OrthoDB" id="4062651at2759"/>
<dbReference type="EMBL" id="CAACVG010003677">
    <property type="protein sequence ID" value="VEN37719.1"/>
    <property type="molecule type" value="Genomic_DNA"/>
</dbReference>
<dbReference type="PANTHER" id="PTHR44329:SF288">
    <property type="entry name" value="MITOGEN-ACTIVATED PROTEIN KINASE KINASE KINASE 20"/>
    <property type="match status" value="1"/>
</dbReference>
<dbReference type="GO" id="GO:0005524">
    <property type="term" value="F:ATP binding"/>
    <property type="evidence" value="ECO:0007669"/>
    <property type="project" value="UniProtKB-KW"/>
</dbReference>
<dbReference type="InterPro" id="IPR011009">
    <property type="entry name" value="Kinase-like_dom_sf"/>
</dbReference>
<dbReference type="InterPro" id="IPR008271">
    <property type="entry name" value="Ser/Thr_kinase_AS"/>
</dbReference>
<evidence type="ECO:0000256" key="2">
    <source>
        <dbReference type="ARBA" id="ARBA00022741"/>
    </source>
</evidence>
<dbReference type="PANTHER" id="PTHR44329">
    <property type="entry name" value="SERINE/THREONINE-PROTEIN KINASE TNNI3K-RELATED"/>
    <property type="match status" value="1"/>
</dbReference>
<dbReference type="Proteomes" id="UP000410492">
    <property type="component" value="Unassembled WGS sequence"/>
</dbReference>
<keyword evidence="1" id="KW-0808">Transferase</keyword>
<dbReference type="SMART" id="SM00220">
    <property type="entry name" value="S_TKc"/>
    <property type="match status" value="1"/>
</dbReference>
<sequence length="317" mass="35763">MEPATPLKNKLLNKVIEVPASPLMKKIGFGTGVGVYELQRAPLMSRTLSPWAVKKLLKRHRKNKDLEKRLQKEAEILRMLSHPNIVGFRGFIKKPDGTSSLLMEECNSCLGDMLEGRFENEKGPYEAKIILQVAYDLSKALDYLHNSALLMHCDVKSHNVLVKGDFEICKLCDFGVCLPVTETGEVNITKTGDCGYDGTPCWCAPEVLIYPPEITTKADIYSFGLVIWEMIALCPPIYDDSKQFDESFHCSGSFDESDSENQKTRLRPALPEVQLGREYDLVLETYYCCTTVEKENRPTATDLTILLLEALNKQTDR</sequence>
<keyword evidence="4" id="KW-0067">ATP-binding</keyword>
<evidence type="ECO:0000313" key="7">
    <source>
        <dbReference type="Proteomes" id="UP000410492"/>
    </source>
</evidence>
<dbReference type="Pfam" id="PF00069">
    <property type="entry name" value="Pkinase"/>
    <property type="match status" value="1"/>
</dbReference>
<reference evidence="6 7" key="1">
    <citation type="submission" date="2019-01" db="EMBL/GenBank/DDBJ databases">
        <authorList>
            <person name="Sayadi A."/>
        </authorList>
    </citation>
    <scope>NUCLEOTIDE SEQUENCE [LARGE SCALE GENOMIC DNA]</scope>
</reference>
<dbReference type="InterPro" id="IPR000719">
    <property type="entry name" value="Prot_kinase_dom"/>
</dbReference>
<evidence type="ECO:0000256" key="3">
    <source>
        <dbReference type="ARBA" id="ARBA00022777"/>
    </source>
</evidence>
<keyword evidence="7" id="KW-1185">Reference proteome</keyword>
<keyword evidence="2" id="KW-0547">Nucleotide-binding</keyword>
<dbReference type="PROSITE" id="PS00108">
    <property type="entry name" value="PROTEIN_KINASE_ST"/>
    <property type="match status" value="1"/>
</dbReference>
<gene>
    <name evidence="6" type="ORF">CALMAC_LOCUS2877</name>
</gene>
<dbReference type="InterPro" id="IPR051681">
    <property type="entry name" value="Ser/Thr_Kinases-Pseudokinases"/>
</dbReference>
<proteinExistence type="predicted"/>
<dbReference type="AlphaFoldDB" id="A0A653BQD7"/>
<protein>
    <recommendedName>
        <fullName evidence="5">Protein kinase domain-containing protein</fullName>
    </recommendedName>
</protein>
<dbReference type="Gene3D" id="1.10.510.10">
    <property type="entry name" value="Transferase(Phosphotransferase) domain 1"/>
    <property type="match status" value="1"/>
</dbReference>
<dbReference type="PROSITE" id="PS50011">
    <property type="entry name" value="PROTEIN_KINASE_DOM"/>
    <property type="match status" value="1"/>
</dbReference>
<keyword evidence="3" id="KW-0418">Kinase</keyword>
<organism evidence="6 7">
    <name type="scientific">Callosobruchus maculatus</name>
    <name type="common">Southern cowpea weevil</name>
    <name type="synonym">Pulse bruchid</name>
    <dbReference type="NCBI Taxonomy" id="64391"/>
    <lineage>
        <taxon>Eukaryota</taxon>
        <taxon>Metazoa</taxon>
        <taxon>Ecdysozoa</taxon>
        <taxon>Arthropoda</taxon>
        <taxon>Hexapoda</taxon>
        <taxon>Insecta</taxon>
        <taxon>Pterygota</taxon>
        <taxon>Neoptera</taxon>
        <taxon>Endopterygota</taxon>
        <taxon>Coleoptera</taxon>
        <taxon>Polyphaga</taxon>
        <taxon>Cucujiformia</taxon>
        <taxon>Chrysomeloidea</taxon>
        <taxon>Chrysomelidae</taxon>
        <taxon>Bruchinae</taxon>
        <taxon>Bruchini</taxon>
        <taxon>Callosobruchus</taxon>
    </lineage>
</organism>
<dbReference type="SUPFAM" id="SSF56112">
    <property type="entry name" value="Protein kinase-like (PK-like)"/>
    <property type="match status" value="1"/>
</dbReference>
<evidence type="ECO:0000259" key="5">
    <source>
        <dbReference type="PROSITE" id="PS50011"/>
    </source>
</evidence>